<accession>A0A6C2U6L6</accession>
<organism evidence="1 2">
    <name type="scientific">Pontiella desulfatans</name>
    <dbReference type="NCBI Taxonomy" id="2750659"/>
    <lineage>
        <taxon>Bacteria</taxon>
        <taxon>Pseudomonadati</taxon>
        <taxon>Kiritimatiellota</taxon>
        <taxon>Kiritimatiellia</taxon>
        <taxon>Kiritimatiellales</taxon>
        <taxon>Pontiellaceae</taxon>
        <taxon>Pontiella</taxon>
    </lineage>
</organism>
<evidence type="ECO:0000313" key="2">
    <source>
        <dbReference type="Proteomes" id="UP000366872"/>
    </source>
</evidence>
<dbReference type="SUPFAM" id="SSF51261">
    <property type="entry name" value="Duplicated hybrid motif"/>
    <property type="match status" value="1"/>
</dbReference>
<dbReference type="AlphaFoldDB" id="A0A6C2U6L6"/>
<dbReference type="Proteomes" id="UP000366872">
    <property type="component" value="Unassembled WGS sequence"/>
</dbReference>
<evidence type="ECO:0000313" key="1">
    <source>
        <dbReference type="EMBL" id="VGO15171.1"/>
    </source>
</evidence>
<proteinExistence type="predicted"/>
<keyword evidence="2" id="KW-1185">Reference proteome</keyword>
<gene>
    <name evidence="1" type="ORF">PDESU_03753</name>
</gene>
<dbReference type="Gene3D" id="2.70.70.10">
    <property type="entry name" value="Glucose Permease (Domain IIA)"/>
    <property type="match status" value="1"/>
</dbReference>
<reference evidence="1 2" key="1">
    <citation type="submission" date="2019-04" db="EMBL/GenBank/DDBJ databases">
        <authorList>
            <person name="Van Vliet M D."/>
        </authorList>
    </citation>
    <scope>NUCLEOTIDE SEQUENCE [LARGE SCALE GENOMIC DNA]</scope>
    <source>
        <strain evidence="1 2">F1</strain>
    </source>
</reference>
<sequence length="326" mass="35557">MAVAVLIQRMLAVVFAGLVLASKGFSVVGSNEVLYLSWHAESNVAYQVQHAADLDDGEWSNAVDVVVGAGNSIMTTVTNQTGEEEASHAYFRLAKTYPSAEEAVFQNMLTPVYYNAVSNDAFRAEVDRFVYYAGKEGFHHPLMDGTGQVPSYTVPGWGEFGATKPVMGTPQSYHPASDLQVGAREVAVQLFAAHDGVVAVYRDADKYRHYLAITMDIMDADGVVVGKISTLYGHIDLDLDEADGLWMDGKAVQKGELVSRNLYSGTMGGPHLHFEIRYYRADDAGAEEFYGGPAYSEPSAGPWLYGYWDPQIGYGFADPVNHGFAF</sequence>
<dbReference type="InterPro" id="IPR011055">
    <property type="entry name" value="Dup_hybrid_motif"/>
</dbReference>
<name>A0A6C2U6L6_PONDE</name>
<dbReference type="EMBL" id="CAAHFG010000002">
    <property type="protein sequence ID" value="VGO15171.1"/>
    <property type="molecule type" value="Genomic_DNA"/>
</dbReference>
<protein>
    <recommendedName>
        <fullName evidence="3">Peptidase M23 domain-containing protein</fullName>
    </recommendedName>
</protein>
<evidence type="ECO:0008006" key="3">
    <source>
        <dbReference type="Google" id="ProtNLM"/>
    </source>
</evidence>